<evidence type="ECO:0000256" key="2">
    <source>
        <dbReference type="SAM" id="Phobius"/>
    </source>
</evidence>
<name>A0A839NIB6_9MICO</name>
<proteinExistence type="predicted"/>
<keyword evidence="4" id="KW-1185">Reference proteome</keyword>
<feature type="transmembrane region" description="Helical" evidence="2">
    <location>
        <begin position="117"/>
        <end position="141"/>
    </location>
</feature>
<dbReference type="RefSeq" id="WP_183322848.1">
    <property type="nucleotide sequence ID" value="NZ_JACHVQ010000005.1"/>
</dbReference>
<gene>
    <name evidence="3" type="ORF">FHU39_004443</name>
</gene>
<feature type="transmembrane region" description="Helical" evidence="2">
    <location>
        <begin position="5"/>
        <end position="23"/>
    </location>
</feature>
<sequence length="177" mass="18503">MVGKLTWWAFGPVALLLCGWISWGRMFFGAAGWGVIFYPVIVVPAVVILAGPIAIAVVCSPVRPRRFAALEALVVACAGVAGFVVGLAVPDSGDAPDSTQSILTTLTVISVDASSSLAWWSAGAAVVLLIAAFTLTVVRVAGERRAAAQRPPYPPQSMPFPPPPGTSAWPPREQNPR</sequence>
<dbReference type="Proteomes" id="UP000559182">
    <property type="component" value="Unassembled WGS sequence"/>
</dbReference>
<dbReference type="AlphaFoldDB" id="A0A839NIB6"/>
<evidence type="ECO:0000313" key="3">
    <source>
        <dbReference type="EMBL" id="MBB2894401.1"/>
    </source>
</evidence>
<keyword evidence="2" id="KW-0812">Transmembrane</keyword>
<organism evidence="3 4">
    <name type="scientific">Flexivirga oryzae</name>
    <dbReference type="NCBI Taxonomy" id="1794944"/>
    <lineage>
        <taxon>Bacteria</taxon>
        <taxon>Bacillati</taxon>
        <taxon>Actinomycetota</taxon>
        <taxon>Actinomycetes</taxon>
        <taxon>Micrococcales</taxon>
        <taxon>Dermacoccaceae</taxon>
        <taxon>Flexivirga</taxon>
    </lineage>
</organism>
<reference evidence="3 4" key="1">
    <citation type="submission" date="2020-08" db="EMBL/GenBank/DDBJ databases">
        <title>Sequencing the genomes of 1000 actinobacteria strains.</title>
        <authorList>
            <person name="Klenk H.-P."/>
        </authorList>
    </citation>
    <scope>NUCLEOTIDE SEQUENCE [LARGE SCALE GENOMIC DNA]</scope>
    <source>
        <strain evidence="3 4">DSM 105369</strain>
    </source>
</reference>
<evidence type="ECO:0000256" key="1">
    <source>
        <dbReference type="SAM" id="MobiDB-lite"/>
    </source>
</evidence>
<dbReference type="EMBL" id="JACHVQ010000005">
    <property type="protein sequence ID" value="MBB2894401.1"/>
    <property type="molecule type" value="Genomic_DNA"/>
</dbReference>
<accession>A0A839NIB6</accession>
<protein>
    <submittedName>
        <fullName evidence="3">Uncharacterized protein</fullName>
    </submittedName>
</protein>
<keyword evidence="2" id="KW-1133">Transmembrane helix</keyword>
<keyword evidence="2" id="KW-0472">Membrane</keyword>
<feature type="transmembrane region" description="Helical" evidence="2">
    <location>
        <begin position="70"/>
        <end position="89"/>
    </location>
</feature>
<evidence type="ECO:0000313" key="4">
    <source>
        <dbReference type="Proteomes" id="UP000559182"/>
    </source>
</evidence>
<feature type="region of interest" description="Disordered" evidence="1">
    <location>
        <begin position="146"/>
        <end position="177"/>
    </location>
</feature>
<feature type="transmembrane region" description="Helical" evidence="2">
    <location>
        <begin position="35"/>
        <end position="58"/>
    </location>
</feature>
<feature type="compositionally biased region" description="Pro residues" evidence="1">
    <location>
        <begin position="151"/>
        <end position="165"/>
    </location>
</feature>
<comment type="caution">
    <text evidence="3">The sequence shown here is derived from an EMBL/GenBank/DDBJ whole genome shotgun (WGS) entry which is preliminary data.</text>
</comment>